<dbReference type="EMBL" id="BLXT01005617">
    <property type="protein sequence ID" value="GFO24628.1"/>
    <property type="molecule type" value="Genomic_DNA"/>
</dbReference>
<accession>A0AAV4C0M5</accession>
<reference evidence="2 3" key="1">
    <citation type="journal article" date="2021" name="Elife">
        <title>Chloroplast acquisition without the gene transfer in kleptoplastic sea slugs, Plakobranchus ocellatus.</title>
        <authorList>
            <person name="Maeda T."/>
            <person name="Takahashi S."/>
            <person name="Yoshida T."/>
            <person name="Shimamura S."/>
            <person name="Takaki Y."/>
            <person name="Nagai Y."/>
            <person name="Toyoda A."/>
            <person name="Suzuki Y."/>
            <person name="Arimoto A."/>
            <person name="Ishii H."/>
            <person name="Satoh N."/>
            <person name="Nishiyama T."/>
            <person name="Hasebe M."/>
            <person name="Maruyama T."/>
            <person name="Minagawa J."/>
            <person name="Obokata J."/>
            <person name="Shigenobu S."/>
        </authorList>
    </citation>
    <scope>NUCLEOTIDE SEQUENCE [LARGE SCALE GENOMIC DNA]</scope>
</reference>
<proteinExistence type="predicted"/>
<evidence type="ECO:0000313" key="3">
    <source>
        <dbReference type="Proteomes" id="UP000735302"/>
    </source>
</evidence>
<evidence type="ECO:0000256" key="1">
    <source>
        <dbReference type="SAM" id="MobiDB-lite"/>
    </source>
</evidence>
<dbReference type="Proteomes" id="UP000735302">
    <property type="component" value="Unassembled WGS sequence"/>
</dbReference>
<dbReference type="AlphaFoldDB" id="A0AAV4C0M5"/>
<gene>
    <name evidence="2" type="ORF">PoB_005113300</name>
</gene>
<keyword evidence="3" id="KW-1185">Reference proteome</keyword>
<evidence type="ECO:0000313" key="2">
    <source>
        <dbReference type="EMBL" id="GFO24628.1"/>
    </source>
</evidence>
<organism evidence="2 3">
    <name type="scientific">Plakobranchus ocellatus</name>
    <dbReference type="NCBI Taxonomy" id="259542"/>
    <lineage>
        <taxon>Eukaryota</taxon>
        <taxon>Metazoa</taxon>
        <taxon>Spiralia</taxon>
        <taxon>Lophotrochozoa</taxon>
        <taxon>Mollusca</taxon>
        <taxon>Gastropoda</taxon>
        <taxon>Heterobranchia</taxon>
        <taxon>Euthyneura</taxon>
        <taxon>Panpulmonata</taxon>
        <taxon>Sacoglossa</taxon>
        <taxon>Placobranchoidea</taxon>
        <taxon>Plakobranchidae</taxon>
        <taxon>Plakobranchus</taxon>
    </lineage>
</organism>
<sequence>MSQAEVLVSPARVRKNVLNKLEKKTFRRHFHSFTSCHRRITRIHTCSGVFDPRHLHGKDQGTGAEETGVMCSRTLSASVDRNMNYVCRLLCQFTALGKKRLTRLKQSKNHPTPPLDQRGLHGKQPCTPEDLNIKIRQHIRSFPTITSHYSRQINPNKRYLHPNLNIKRMWLLYLGQNEPEEKNKYCTGKNADMRPKVH</sequence>
<protein>
    <submittedName>
        <fullName evidence="2">Uncharacterized protein</fullName>
    </submittedName>
</protein>
<comment type="caution">
    <text evidence="2">The sequence shown here is derived from an EMBL/GenBank/DDBJ whole genome shotgun (WGS) entry which is preliminary data.</text>
</comment>
<feature type="region of interest" description="Disordered" evidence="1">
    <location>
        <begin position="103"/>
        <end position="124"/>
    </location>
</feature>
<name>A0AAV4C0M5_9GAST</name>